<evidence type="ECO:0000256" key="1">
    <source>
        <dbReference type="SAM" id="MobiDB-lite"/>
    </source>
</evidence>
<sequence length="313" mass="33828">MSRLARRMRFFVLWAGLAVLLAACASGPGPSTAAPDNAPDLFDALPTTTVAPTPTVAPTTTPAPESARPAASQGRSGGHGEGSGSGGSGAGGKDTKWAPAGGDEFSGSEVDLKNWTLYDSVGGFGNGYRRPEAISQSDGSLKITARDDVSGGMAQNVGQLYGRWEFRVRTEKGRGFGSAILLWPDSEKWPEDGELDIMEVPGENRDLAHFVAHWADENGDDTVNGKAIPGDFSQWHTFALEWLPDRITWYVDGVKQYENKDKTVIPTKPMHLTIQLDQGPKKDWIMAPDDTTPDEINLEVDWVRVYKADIPTP</sequence>
<dbReference type="Pfam" id="PF00722">
    <property type="entry name" value="Glyco_hydro_16"/>
    <property type="match status" value="1"/>
</dbReference>
<feature type="signal peptide" evidence="2">
    <location>
        <begin position="1"/>
        <end position="33"/>
    </location>
</feature>
<feature type="chain" id="PRO_5046152333" evidence="2">
    <location>
        <begin position="34"/>
        <end position="313"/>
    </location>
</feature>
<dbReference type="InterPro" id="IPR050546">
    <property type="entry name" value="Glycosyl_Hydrlase_16"/>
</dbReference>
<dbReference type="PANTHER" id="PTHR10963:SF60">
    <property type="entry name" value="GRAM-NEGATIVE BACTERIA-BINDING PROTEIN 1-RELATED"/>
    <property type="match status" value="1"/>
</dbReference>
<comment type="caution">
    <text evidence="4">The sequence shown here is derived from an EMBL/GenBank/DDBJ whole genome shotgun (WGS) entry which is preliminary data.</text>
</comment>
<dbReference type="EMBL" id="JAKXMK010000003">
    <property type="protein sequence ID" value="MCH6165009.1"/>
    <property type="molecule type" value="Genomic_DNA"/>
</dbReference>
<gene>
    <name evidence="4" type="ORF">MMF94_04880</name>
</gene>
<dbReference type="InterPro" id="IPR000757">
    <property type="entry name" value="Beta-glucanase-like"/>
</dbReference>
<dbReference type="RefSeq" id="WP_241035021.1">
    <property type="nucleotide sequence ID" value="NZ_BAAAJF010000009.1"/>
</dbReference>
<dbReference type="Gene3D" id="2.60.120.200">
    <property type="match status" value="1"/>
</dbReference>
<protein>
    <submittedName>
        <fullName evidence="4">Glycoside hydrolase family 16 protein</fullName>
    </submittedName>
</protein>
<dbReference type="PANTHER" id="PTHR10963">
    <property type="entry name" value="GLYCOSYL HYDROLASE-RELATED"/>
    <property type="match status" value="1"/>
</dbReference>
<evidence type="ECO:0000313" key="5">
    <source>
        <dbReference type="Proteomes" id="UP001299970"/>
    </source>
</evidence>
<dbReference type="SUPFAM" id="SSF49899">
    <property type="entry name" value="Concanavalin A-like lectins/glucanases"/>
    <property type="match status" value="1"/>
</dbReference>
<reference evidence="4 5" key="1">
    <citation type="submission" date="2022-03" db="EMBL/GenBank/DDBJ databases">
        <title>Pseudonocardia alaer sp. nov., a novel actinomycete isolated from reed forest soil.</title>
        <authorList>
            <person name="Wang L."/>
        </authorList>
    </citation>
    <scope>NUCLEOTIDE SEQUENCE [LARGE SCALE GENOMIC DNA]</scope>
    <source>
        <strain evidence="4 5">Y-16303</strain>
    </source>
</reference>
<dbReference type="InterPro" id="IPR013320">
    <property type="entry name" value="ConA-like_dom_sf"/>
</dbReference>
<dbReference type="CDD" id="cd08023">
    <property type="entry name" value="GH16_laminarinase_like"/>
    <property type="match status" value="1"/>
</dbReference>
<feature type="compositionally biased region" description="Low complexity" evidence="1">
    <location>
        <begin position="44"/>
        <end position="74"/>
    </location>
</feature>
<keyword evidence="2" id="KW-0732">Signal</keyword>
<dbReference type="PROSITE" id="PS51257">
    <property type="entry name" value="PROKAR_LIPOPROTEIN"/>
    <property type="match status" value="1"/>
</dbReference>
<accession>A0ABS9T915</accession>
<keyword evidence="5" id="KW-1185">Reference proteome</keyword>
<name>A0ABS9T915_9PSEU</name>
<dbReference type="Proteomes" id="UP001299970">
    <property type="component" value="Unassembled WGS sequence"/>
</dbReference>
<dbReference type="PROSITE" id="PS51762">
    <property type="entry name" value="GH16_2"/>
    <property type="match status" value="1"/>
</dbReference>
<evidence type="ECO:0000256" key="2">
    <source>
        <dbReference type="SAM" id="SignalP"/>
    </source>
</evidence>
<evidence type="ECO:0000313" key="4">
    <source>
        <dbReference type="EMBL" id="MCH6165009.1"/>
    </source>
</evidence>
<feature type="domain" description="GH16" evidence="3">
    <location>
        <begin position="93"/>
        <end position="311"/>
    </location>
</feature>
<proteinExistence type="predicted"/>
<feature type="region of interest" description="Disordered" evidence="1">
    <location>
        <begin position="28"/>
        <end position="105"/>
    </location>
</feature>
<keyword evidence="4" id="KW-0378">Hydrolase</keyword>
<dbReference type="GO" id="GO:0016787">
    <property type="term" value="F:hydrolase activity"/>
    <property type="evidence" value="ECO:0007669"/>
    <property type="project" value="UniProtKB-KW"/>
</dbReference>
<feature type="compositionally biased region" description="Gly residues" evidence="1">
    <location>
        <begin position="75"/>
        <end position="92"/>
    </location>
</feature>
<organism evidence="4 5">
    <name type="scientific">Pseudonocardia alaniniphila</name>
    <dbReference type="NCBI Taxonomy" id="75291"/>
    <lineage>
        <taxon>Bacteria</taxon>
        <taxon>Bacillati</taxon>
        <taxon>Actinomycetota</taxon>
        <taxon>Actinomycetes</taxon>
        <taxon>Pseudonocardiales</taxon>
        <taxon>Pseudonocardiaceae</taxon>
        <taxon>Pseudonocardia</taxon>
    </lineage>
</organism>
<evidence type="ECO:0000259" key="3">
    <source>
        <dbReference type="PROSITE" id="PS51762"/>
    </source>
</evidence>